<evidence type="ECO:0000313" key="4">
    <source>
        <dbReference type="EMBL" id="PNT60351.1"/>
    </source>
</evidence>
<protein>
    <submittedName>
        <fullName evidence="4">Uncharacterized protein</fullName>
    </submittedName>
</protein>
<dbReference type="HOGENOM" id="CLU_101575_0_0_1"/>
<organism evidence="4 5">
    <name type="scientific">Populus trichocarpa</name>
    <name type="common">Western balsam poplar</name>
    <name type="synonym">Populus balsamifera subsp. trichocarpa</name>
    <dbReference type="NCBI Taxonomy" id="3694"/>
    <lineage>
        <taxon>Eukaryota</taxon>
        <taxon>Viridiplantae</taxon>
        <taxon>Streptophyta</taxon>
        <taxon>Embryophyta</taxon>
        <taxon>Tracheophyta</taxon>
        <taxon>Spermatophyta</taxon>
        <taxon>Magnoliopsida</taxon>
        <taxon>eudicotyledons</taxon>
        <taxon>Gunneridae</taxon>
        <taxon>Pentapetalae</taxon>
        <taxon>rosids</taxon>
        <taxon>fabids</taxon>
        <taxon>Malpighiales</taxon>
        <taxon>Salicaceae</taxon>
        <taxon>Saliceae</taxon>
        <taxon>Populus</taxon>
    </lineage>
</organism>
<accession>B9GHG7</accession>
<name>B9GHG7_POPTR</name>
<sequence>MDATTVALWVERFAFCLLLCSANTGSCGLVILVLSNFLCYKCAMIEKANTVRLKPHRSLKNSDSRTNVEQSDGKNALDQDEGEDSIMKSALFEILRKATSEENIPYWDGILVNKLEDEFEKYRALREEELRKAKETCEDEFREKLKIMEERLQAKYDDDRRKWEKERRFLKEKYEMMRWT</sequence>
<keyword evidence="3" id="KW-0472">Membrane</keyword>
<evidence type="ECO:0000256" key="2">
    <source>
        <dbReference type="SAM" id="MobiDB-lite"/>
    </source>
</evidence>
<dbReference type="InParanoid" id="B9GHG7"/>
<feature type="region of interest" description="Disordered" evidence="2">
    <location>
        <begin position="56"/>
        <end position="81"/>
    </location>
</feature>
<proteinExistence type="predicted"/>
<feature type="transmembrane region" description="Helical" evidence="3">
    <location>
        <begin position="12"/>
        <end position="39"/>
    </location>
</feature>
<keyword evidence="5" id="KW-1185">Reference proteome</keyword>
<dbReference type="Proteomes" id="UP000006729">
    <property type="component" value="Chromosome 1"/>
</dbReference>
<feature type="coiled-coil region" evidence="1">
    <location>
        <begin position="112"/>
        <end position="173"/>
    </location>
</feature>
<dbReference type="EMBL" id="CM009290">
    <property type="protein sequence ID" value="PNT60351.1"/>
    <property type="molecule type" value="Genomic_DNA"/>
</dbReference>
<dbReference type="AlphaFoldDB" id="B9GHG7"/>
<evidence type="ECO:0000313" key="5">
    <source>
        <dbReference type="Proteomes" id="UP000006729"/>
    </source>
</evidence>
<evidence type="ECO:0000256" key="3">
    <source>
        <dbReference type="SAM" id="Phobius"/>
    </source>
</evidence>
<keyword evidence="1" id="KW-0175">Coiled coil</keyword>
<keyword evidence="3" id="KW-1133">Transmembrane helix</keyword>
<keyword evidence="3" id="KW-0812">Transmembrane</keyword>
<reference evidence="4 5" key="1">
    <citation type="journal article" date="2006" name="Science">
        <title>The genome of black cottonwood, Populus trichocarpa (Torr. &amp; Gray).</title>
        <authorList>
            <person name="Tuskan G.A."/>
            <person name="Difazio S."/>
            <person name="Jansson S."/>
            <person name="Bohlmann J."/>
            <person name="Grigoriev I."/>
            <person name="Hellsten U."/>
            <person name="Putnam N."/>
            <person name="Ralph S."/>
            <person name="Rombauts S."/>
            <person name="Salamov A."/>
            <person name="Schein J."/>
            <person name="Sterck L."/>
            <person name="Aerts A."/>
            <person name="Bhalerao R.R."/>
            <person name="Bhalerao R.P."/>
            <person name="Blaudez D."/>
            <person name="Boerjan W."/>
            <person name="Brun A."/>
            <person name="Brunner A."/>
            <person name="Busov V."/>
            <person name="Campbell M."/>
            <person name="Carlson J."/>
            <person name="Chalot M."/>
            <person name="Chapman J."/>
            <person name="Chen G.L."/>
            <person name="Cooper D."/>
            <person name="Coutinho P.M."/>
            <person name="Couturier J."/>
            <person name="Covert S."/>
            <person name="Cronk Q."/>
            <person name="Cunningham R."/>
            <person name="Davis J."/>
            <person name="Degroeve S."/>
            <person name="Dejardin A."/>
            <person name="Depamphilis C."/>
            <person name="Detter J."/>
            <person name="Dirks B."/>
            <person name="Dubchak I."/>
            <person name="Duplessis S."/>
            <person name="Ehlting J."/>
            <person name="Ellis B."/>
            <person name="Gendler K."/>
            <person name="Goodstein D."/>
            <person name="Gribskov M."/>
            <person name="Grimwood J."/>
            <person name="Groover A."/>
            <person name="Gunter L."/>
            <person name="Hamberger B."/>
            <person name="Heinze B."/>
            <person name="Helariutta Y."/>
            <person name="Henrissat B."/>
            <person name="Holligan D."/>
            <person name="Holt R."/>
            <person name="Huang W."/>
            <person name="Islam-Faridi N."/>
            <person name="Jones S."/>
            <person name="Jones-Rhoades M."/>
            <person name="Jorgensen R."/>
            <person name="Joshi C."/>
            <person name="Kangasjarvi J."/>
            <person name="Karlsson J."/>
            <person name="Kelleher C."/>
            <person name="Kirkpatrick R."/>
            <person name="Kirst M."/>
            <person name="Kohler A."/>
            <person name="Kalluri U."/>
            <person name="Larimer F."/>
            <person name="Leebens-Mack J."/>
            <person name="Leple J.C."/>
            <person name="Locascio P."/>
            <person name="Lou Y."/>
            <person name="Lucas S."/>
            <person name="Martin F."/>
            <person name="Montanini B."/>
            <person name="Napoli C."/>
            <person name="Nelson D.R."/>
            <person name="Nelson C."/>
            <person name="Nieminen K."/>
            <person name="Nilsson O."/>
            <person name="Pereda V."/>
            <person name="Peter G."/>
            <person name="Philippe R."/>
            <person name="Pilate G."/>
            <person name="Poliakov A."/>
            <person name="Razumovskaya J."/>
            <person name="Richardson P."/>
            <person name="Rinaldi C."/>
            <person name="Ritland K."/>
            <person name="Rouze P."/>
            <person name="Ryaboy D."/>
            <person name="Schmutz J."/>
            <person name="Schrader J."/>
            <person name="Segerman B."/>
            <person name="Shin H."/>
            <person name="Siddiqui A."/>
            <person name="Sterky F."/>
            <person name="Terry A."/>
            <person name="Tsai C.J."/>
            <person name="Uberbacher E."/>
            <person name="Unneberg P."/>
            <person name="Vahala J."/>
            <person name="Wall K."/>
            <person name="Wessler S."/>
            <person name="Yang G."/>
            <person name="Yin T."/>
            <person name="Douglas C."/>
            <person name="Marra M."/>
            <person name="Sandberg G."/>
            <person name="Van de Peer Y."/>
            <person name="Rokhsar D."/>
        </authorList>
    </citation>
    <scope>NUCLEOTIDE SEQUENCE [LARGE SCALE GENOMIC DNA]</scope>
    <source>
        <strain evidence="5">cv. Nisqually</strain>
    </source>
</reference>
<evidence type="ECO:0000256" key="1">
    <source>
        <dbReference type="SAM" id="Coils"/>
    </source>
</evidence>
<gene>
    <name evidence="4" type="ORF">POPTR_001G468200</name>
</gene>